<evidence type="ECO:0000313" key="1">
    <source>
        <dbReference type="EMBL" id="AIA64774.1"/>
    </source>
</evidence>
<dbReference type="RefSeq" id="YP_009042481.1">
    <property type="nucleotide sequence ID" value="NC_024354.1"/>
</dbReference>
<name>A0A060AHB7_9CAUD</name>
<keyword evidence="2" id="KW-1185">Reference proteome</keyword>
<reference evidence="1 2" key="1">
    <citation type="submission" date="2013-04" db="EMBL/GenBank/DDBJ databases">
        <title>Complete Genome Sequence of Cronobacter sakazakii Bacteriophage CR8.</title>
        <authorList>
            <person name="Kim Y."/>
            <person name="Shin H."/>
            <person name="Ryu S."/>
        </authorList>
    </citation>
    <scope>NUCLEOTIDE SEQUENCE [LARGE SCALE GENOMIC DNA]</scope>
</reference>
<sequence length="168" mass="20034">MSNSINLTFIEKWINNVSIYPPAEIFFQAPKSQEKKEKRCKEICESLYRFNWENAPVANPIGTVREMVREMVILDKMFEYNPFPPKYENIVKLVAKFLNHAYYLIDQLDSMHKEHDKLSAWYGEWRRGPLHIMMNANRWGADILRLPEDDKVQTQYLDDITKEMEEGK</sequence>
<dbReference type="Proteomes" id="UP000026984">
    <property type="component" value="Segment"/>
</dbReference>
<dbReference type="EMBL" id="KC954774">
    <property type="protein sequence ID" value="AIA64774.1"/>
    <property type="molecule type" value="Genomic_DNA"/>
</dbReference>
<proteinExistence type="predicted"/>
<evidence type="ECO:0000313" key="2">
    <source>
        <dbReference type="Proteomes" id="UP000026984"/>
    </source>
</evidence>
<organism evidence="1 2">
    <name type="scientific">Cronobacter phage CR8</name>
    <dbReference type="NCBI Taxonomy" id="1327934"/>
    <lineage>
        <taxon>Viruses</taxon>
        <taxon>Duplodnaviria</taxon>
        <taxon>Heunggongvirae</taxon>
        <taxon>Uroviricota</taxon>
        <taxon>Caudoviricetes</taxon>
        <taxon>Vequintavirinae</taxon>
        <taxon>Certrevirus</taxon>
        <taxon>Certrevirus CR8</taxon>
    </lineage>
</organism>
<protein>
    <submittedName>
        <fullName evidence="1">Uncharacterized protein</fullName>
    </submittedName>
</protein>
<dbReference type="GeneID" id="19686995"/>
<gene>
    <name evidence="1" type="ORF">CR8_244</name>
</gene>
<accession>A0A060AHB7</accession>
<dbReference type="KEGG" id="vg:19686995"/>